<gene>
    <name evidence="2" type="ORF">LCGC14_1181220</name>
</gene>
<accession>A0A0F9LM55</accession>
<feature type="transmembrane region" description="Helical" evidence="1">
    <location>
        <begin position="118"/>
        <end position="139"/>
    </location>
</feature>
<sequence length="146" mass="15438">MVDFKKDAWLYALIAAVVAIIAILTPWGIIDGGGFDITVWSMGSVTYIGSPVDAWNGAGLTTWTFGLVIASIAALLIYGINTWRGNEFKWDWLIYAVTGLVMIIFPILALVLEGGGGTISFAPIGLIIAGIIAIGAFVVDKFVGGE</sequence>
<protein>
    <submittedName>
        <fullName evidence="2">Uncharacterized protein</fullName>
    </submittedName>
</protein>
<comment type="caution">
    <text evidence="2">The sequence shown here is derived from an EMBL/GenBank/DDBJ whole genome shotgun (WGS) entry which is preliminary data.</text>
</comment>
<evidence type="ECO:0000256" key="1">
    <source>
        <dbReference type="SAM" id="Phobius"/>
    </source>
</evidence>
<keyword evidence="1" id="KW-1133">Transmembrane helix</keyword>
<organism evidence="2">
    <name type="scientific">marine sediment metagenome</name>
    <dbReference type="NCBI Taxonomy" id="412755"/>
    <lineage>
        <taxon>unclassified sequences</taxon>
        <taxon>metagenomes</taxon>
        <taxon>ecological metagenomes</taxon>
    </lineage>
</organism>
<keyword evidence="1" id="KW-0472">Membrane</keyword>
<feature type="transmembrane region" description="Helical" evidence="1">
    <location>
        <begin position="92"/>
        <end position="112"/>
    </location>
</feature>
<reference evidence="2" key="1">
    <citation type="journal article" date="2015" name="Nature">
        <title>Complex archaea that bridge the gap between prokaryotes and eukaryotes.</title>
        <authorList>
            <person name="Spang A."/>
            <person name="Saw J.H."/>
            <person name="Jorgensen S.L."/>
            <person name="Zaremba-Niedzwiedzka K."/>
            <person name="Martijn J."/>
            <person name="Lind A.E."/>
            <person name="van Eijk R."/>
            <person name="Schleper C."/>
            <person name="Guy L."/>
            <person name="Ettema T.J."/>
        </authorList>
    </citation>
    <scope>NUCLEOTIDE SEQUENCE</scope>
</reference>
<keyword evidence="1" id="KW-0812">Transmembrane</keyword>
<dbReference type="EMBL" id="LAZR01005920">
    <property type="protein sequence ID" value="KKM96129.1"/>
    <property type="molecule type" value="Genomic_DNA"/>
</dbReference>
<feature type="transmembrane region" description="Helical" evidence="1">
    <location>
        <begin position="60"/>
        <end position="80"/>
    </location>
</feature>
<name>A0A0F9LM55_9ZZZZ</name>
<feature type="transmembrane region" description="Helical" evidence="1">
    <location>
        <begin position="9"/>
        <end position="30"/>
    </location>
</feature>
<dbReference type="AlphaFoldDB" id="A0A0F9LM55"/>
<evidence type="ECO:0000313" key="2">
    <source>
        <dbReference type="EMBL" id="KKM96129.1"/>
    </source>
</evidence>
<proteinExistence type="predicted"/>